<reference evidence="2" key="1">
    <citation type="submission" date="2018-04" db="EMBL/GenBank/DDBJ databases">
        <title>Transcriptome assembly of Sipha flava.</title>
        <authorList>
            <person name="Scully E.D."/>
            <person name="Geib S.M."/>
            <person name="Palmer N.A."/>
            <person name="Koch K."/>
            <person name="Bradshaw J."/>
            <person name="Heng-Moss T."/>
            <person name="Sarath G."/>
        </authorList>
    </citation>
    <scope>NUCLEOTIDE SEQUENCE</scope>
</reference>
<organism evidence="2">
    <name type="scientific">Sipha flava</name>
    <name type="common">yellow sugarcane aphid</name>
    <dbReference type="NCBI Taxonomy" id="143950"/>
    <lineage>
        <taxon>Eukaryota</taxon>
        <taxon>Metazoa</taxon>
        <taxon>Ecdysozoa</taxon>
        <taxon>Arthropoda</taxon>
        <taxon>Hexapoda</taxon>
        <taxon>Insecta</taxon>
        <taxon>Pterygota</taxon>
        <taxon>Neoptera</taxon>
        <taxon>Paraneoptera</taxon>
        <taxon>Hemiptera</taxon>
        <taxon>Sternorrhyncha</taxon>
        <taxon>Aphidomorpha</taxon>
        <taxon>Aphidoidea</taxon>
        <taxon>Aphididae</taxon>
        <taxon>Sipha</taxon>
    </lineage>
</organism>
<evidence type="ECO:0000313" key="3">
    <source>
        <dbReference type="Proteomes" id="UP000694846"/>
    </source>
</evidence>
<proteinExistence type="predicted"/>
<dbReference type="OrthoDB" id="6626490at2759"/>
<dbReference type="RefSeq" id="XP_025421134.1">
    <property type="nucleotide sequence ID" value="XM_025565349.1"/>
</dbReference>
<dbReference type="EMBL" id="GGMS01010882">
    <property type="protein sequence ID" value="MBY80085.1"/>
    <property type="molecule type" value="Transcribed_RNA"/>
</dbReference>
<feature type="region of interest" description="Disordered" evidence="1">
    <location>
        <begin position="279"/>
        <end position="305"/>
    </location>
</feature>
<dbReference type="GeneID" id="112691195"/>
<dbReference type="Proteomes" id="UP000694846">
    <property type="component" value="Unplaced"/>
</dbReference>
<reference evidence="4" key="2">
    <citation type="submission" date="2025-04" db="UniProtKB">
        <authorList>
            <consortium name="RefSeq"/>
        </authorList>
    </citation>
    <scope>IDENTIFICATION</scope>
    <source>
        <tissue evidence="4">Whole body</tissue>
    </source>
</reference>
<evidence type="ECO:0000313" key="2">
    <source>
        <dbReference type="EMBL" id="MBY80085.1"/>
    </source>
</evidence>
<feature type="compositionally biased region" description="Low complexity" evidence="1">
    <location>
        <begin position="290"/>
        <end position="305"/>
    </location>
</feature>
<gene>
    <name evidence="4" type="primary">LOC112691195</name>
    <name evidence="2" type="ORF">g.105129</name>
</gene>
<sequence length="305" mass="34954">MVDGKVCNAVCDNKSTLKCYICGATSKDFNDINNITRIRIDESNIKLNFGLSILHAWIRFFECLLHLAYKLNVKKWRVLDSKSKEVIKTNKIRIQQEFKSQLGLIVDKPKPGFGSSNDGNTARSFFENSFISSSITRIDEGIIKQFQVVLLVISSGYNINVDKFKIFTLDTAKNFVNKYPWYPMSTAVHKILIHSSEVISSCILPIGQLSEEAQEARNKNFRKYREDFSRKMSRKVTMEDVFNRLLVSSDPYISSMRNLPKKELKTYSKEVLDLLQPPDYNLDTEKNINDSSSDSEYNSSTDSSD</sequence>
<keyword evidence="3" id="KW-1185">Reference proteome</keyword>
<name>A0A2S2QQS4_9HEMI</name>
<evidence type="ECO:0000313" key="4">
    <source>
        <dbReference type="RefSeq" id="XP_025421134.1"/>
    </source>
</evidence>
<dbReference type="AlphaFoldDB" id="A0A2S2QQS4"/>
<protein>
    <submittedName>
        <fullName evidence="4">Uncharacterized protein LOC112691195</fullName>
    </submittedName>
</protein>
<accession>A0A2S2QQS4</accession>
<evidence type="ECO:0000256" key="1">
    <source>
        <dbReference type="SAM" id="MobiDB-lite"/>
    </source>
</evidence>